<reference evidence="1 2" key="1">
    <citation type="submission" date="2019-01" db="EMBL/GenBank/DDBJ databases">
        <title>Lactibacter flavus gen. nov., sp. nov., a novel bacterium of the family Propionibacteriaceae isolated from raw milk and dairy products.</title>
        <authorList>
            <person name="Huptas C."/>
            <person name="Wenning M."/>
            <person name="Breitenwieser F."/>
            <person name="Doll E."/>
            <person name="Von Neubeck M."/>
            <person name="Busse H.-J."/>
            <person name="Scherer S."/>
        </authorList>
    </citation>
    <scope>NUCLEOTIDE SEQUENCE [LARGE SCALE GENOMIC DNA]</scope>
    <source>
        <strain evidence="1 2">KCTC 33808</strain>
    </source>
</reference>
<accession>A0A4Q9KET1</accession>
<proteinExistence type="predicted"/>
<evidence type="ECO:0000313" key="1">
    <source>
        <dbReference type="EMBL" id="TBT85882.1"/>
    </source>
</evidence>
<dbReference type="InterPro" id="IPR011335">
    <property type="entry name" value="Restrct_endonuc-II-like"/>
</dbReference>
<gene>
    <name evidence="1" type="ORF">ET989_05350</name>
</gene>
<dbReference type="AlphaFoldDB" id="A0A4Q9KET1"/>
<dbReference type="SUPFAM" id="SSF52980">
    <property type="entry name" value="Restriction endonuclease-like"/>
    <property type="match status" value="1"/>
</dbReference>
<name>A0A4Q9KET1_9ACTN</name>
<organism evidence="1 2">
    <name type="scientific">Propioniciclava sinopodophylli</name>
    <dbReference type="NCBI Taxonomy" id="1837344"/>
    <lineage>
        <taxon>Bacteria</taxon>
        <taxon>Bacillati</taxon>
        <taxon>Actinomycetota</taxon>
        <taxon>Actinomycetes</taxon>
        <taxon>Propionibacteriales</taxon>
        <taxon>Propionibacteriaceae</taxon>
        <taxon>Propioniciclava</taxon>
    </lineage>
</organism>
<comment type="caution">
    <text evidence="1">The sequence shown here is derived from an EMBL/GenBank/DDBJ whole genome shotgun (WGS) entry which is preliminary data.</text>
</comment>
<sequence>MLPGIYRASGAELDLITRIRAAVLYDPNAIVVGDAAATLGWWPQRAASTVELAASGRRPDGDGITWCRRSIPIDLTVDRGDVRFTEAPLTVLDLLPSLGGSVIDEALRRRAVTLTQLQDVFAGLPRRRGDILRRQLLEDSRDEPWSEAERYFQRYNRELDLPYRHHTNYRIALPDGTIRFLDYALPDLMLAFEVDGWEFHGTRAAFVADRAHDARLAAMGWQVVRFDAVSIFATEERVKETIRAVVTARAALCRGLR</sequence>
<dbReference type="EMBL" id="SDMQ01000004">
    <property type="protein sequence ID" value="TBT85882.1"/>
    <property type="molecule type" value="Genomic_DNA"/>
</dbReference>
<dbReference type="OrthoDB" id="4310518at2"/>
<protein>
    <recommendedName>
        <fullName evidence="3">DUF559 domain-containing protein</fullName>
    </recommendedName>
</protein>
<dbReference type="Gene3D" id="3.40.960.10">
    <property type="entry name" value="VSR Endonuclease"/>
    <property type="match status" value="1"/>
</dbReference>
<dbReference type="Proteomes" id="UP000292373">
    <property type="component" value="Unassembled WGS sequence"/>
</dbReference>
<evidence type="ECO:0000313" key="2">
    <source>
        <dbReference type="Proteomes" id="UP000292373"/>
    </source>
</evidence>
<keyword evidence="2" id="KW-1185">Reference proteome</keyword>
<evidence type="ECO:0008006" key="3">
    <source>
        <dbReference type="Google" id="ProtNLM"/>
    </source>
</evidence>